<evidence type="ECO:0000313" key="3">
    <source>
        <dbReference type="Proteomes" id="UP000817854"/>
    </source>
</evidence>
<sequence>MVEESKRVVDEIIENTNKTTTGSGGFFKYNKILSRNMVAQEKNMSCAAACIKQLAKYDGIEISEELVRKFAGTDDFLGTTDLGIVSGLEEVFKNKQIIANTYFRNSEKQIPEIIRDISKDGSWIASIHPVGAKKHAIIIGKILGDKVYIRDPWPIEGIGNKNGIVAITSLEEFSKVWLRAGANKYSIKQ</sequence>
<protein>
    <recommendedName>
        <fullName evidence="1">Peptidase C39 domain-containing protein</fullName>
    </recommendedName>
</protein>
<evidence type="ECO:0000259" key="1">
    <source>
        <dbReference type="PROSITE" id="PS50990"/>
    </source>
</evidence>
<organism evidence="2 3">
    <name type="scientific">Flavobacterium jejuense</name>
    <dbReference type="NCBI Taxonomy" id="1544455"/>
    <lineage>
        <taxon>Bacteria</taxon>
        <taxon>Pseudomonadati</taxon>
        <taxon>Bacteroidota</taxon>
        <taxon>Flavobacteriia</taxon>
        <taxon>Flavobacteriales</taxon>
        <taxon>Flavobacteriaceae</taxon>
        <taxon>Flavobacterium</taxon>
    </lineage>
</organism>
<reference evidence="3" key="1">
    <citation type="submission" date="2019-05" db="EMBL/GenBank/DDBJ databases">
        <title>Flavobacterium profundi sp. nov., isolated from a deep-sea seamount.</title>
        <authorList>
            <person name="Zhang D.-C."/>
        </authorList>
    </citation>
    <scope>NUCLEOTIDE SEQUENCE [LARGE SCALE GENOMIC DNA]</scope>
    <source>
        <strain evidence="3">EC11</strain>
    </source>
</reference>
<proteinExistence type="predicted"/>
<feature type="domain" description="Peptidase C39" evidence="1">
    <location>
        <begin position="40"/>
        <end position="184"/>
    </location>
</feature>
<dbReference type="EMBL" id="VEVQ02000004">
    <property type="protein sequence ID" value="NHN25544.1"/>
    <property type="molecule type" value="Genomic_DNA"/>
</dbReference>
<keyword evidence="3" id="KW-1185">Reference proteome</keyword>
<dbReference type="Gene3D" id="3.90.70.10">
    <property type="entry name" value="Cysteine proteinases"/>
    <property type="match status" value="1"/>
</dbReference>
<dbReference type="InterPro" id="IPR005074">
    <property type="entry name" value="Peptidase_C39"/>
</dbReference>
<name>A0ABX0IP03_9FLAO</name>
<reference evidence="2 3" key="2">
    <citation type="submission" date="2020-02" db="EMBL/GenBank/DDBJ databases">
        <title>Flavobacterium profundi sp. nov., isolated from a deep-sea seamount.</title>
        <authorList>
            <person name="Zhang D.-C."/>
        </authorList>
    </citation>
    <scope>NUCLEOTIDE SEQUENCE [LARGE SCALE GENOMIC DNA]</scope>
    <source>
        <strain evidence="2 3">EC11</strain>
    </source>
</reference>
<gene>
    <name evidence="2" type="ORF">FIA58_007630</name>
</gene>
<accession>A0ABX0IP03</accession>
<comment type="caution">
    <text evidence="2">The sequence shown here is derived from an EMBL/GenBank/DDBJ whole genome shotgun (WGS) entry which is preliminary data.</text>
</comment>
<dbReference type="RefSeq" id="WP_140961810.1">
    <property type="nucleotide sequence ID" value="NZ_VEVQ02000004.1"/>
</dbReference>
<evidence type="ECO:0000313" key="2">
    <source>
        <dbReference type="EMBL" id="NHN25544.1"/>
    </source>
</evidence>
<dbReference type="Proteomes" id="UP000817854">
    <property type="component" value="Unassembled WGS sequence"/>
</dbReference>
<dbReference type="Pfam" id="PF03412">
    <property type="entry name" value="Peptidase_C39"/>
    <property type="match status" value="1"/>
</dbReference>
<dbReference type="PROSITE" id="PS50990">
    <property type="entry name" value="PEPTIDASE_C39"/>
    <property type="match status" value="1"/>
</dbReference>